<keyword evidence="6 8" id="KW-0472">Membrane</keyword>
<dbReference type="PANTHER" id="PTHR33406:SF6">
    <property type="entry name" value="MEMBRANE PROTEIN YDGH-RELATED"/>
    <property type="match status" value="1"/>
</dbReference>
<feature type="transmembrane region" description="Helical" evidence="8">
    <location>
        <begin position="638"/>
        <end position="659"/>
    </location>
</feature>
<evidence type="ECO:0000259" key="9">
    <source>
        <dbReference type="PROSITE" id="PS50156"/>
    </source>
</evidence>
<keyword evidence="4 8" id="KW-0812">Transmembrane</keyword>
<keyword evidence="5 8" id="KW-1133">Transmembrane helix</keyword>
<dbReference type="Gene3D" id="1.20.1640.10">
    <property type="entry name" value="Multidrug efflux transporter AcrB transmembrane domain"/>
    <property type="match status" value="2"/>
</dbReference>
<feature type="compositionally biased region" description="Low complexity" evidence="7">
    <location>
        <begin position="1"/>
        <end position="16"/>
    </location>
</feature>
<comment type="subcellular location">
    <subcellularLocation>
        <location evidence="1">Cell membrane</location>
        <topology evidence="1">Multi-pass membrane protein</topology>
    </subcellularLocation>
</comment>
<feature type="region of interest" description="Disordered" evidence="7">
    <location>
        <begin position="1"/>
        <end position="25"/>
    </location>
</feature>
<evidence type="ECO:0000313" key="10">
    <source>
        <dbReference type="EMBL" id="MBS2548672.1"/>
    </source>
</evidence>
<gene>
    <name evidence="10" type="ORF">KGQ19_17525</name>
</gene>
<feature type="transmembrane region" description="Helical" evidence="8">
    <location>
        <begin position="671"/>
        <end position="695"/>
    </location>
</feature>
<evidence type="ECO:0000256" key="2">
    <source>
        <dbReference type="ARBA" id="ARBA00010157"/>
    </source>
</evidence>
<keyword evidence="3" id="KW-1003">Cell membrane</keyword>
<feature type="transmembrane region" description="Helical" evidence="8">
    <location>
        <begin position="301"/>
        <end position="322"/>
    </location>
</feature>
<dbReference type="EMBL" id="JAAFYZ010000053">
    <property type="protein sequence ID" value="MBS2548672.1"/>
    <property type="molecule type" value="Genomic_DNA"/>
</dbReference>
<dbReference type="PANTHER" id="PTHR33406">
    <property type="entry name" value="MEMBRANE PROTEIN MJ1562-RELATED"/>
    <property type="match status" value="1"/>
</dbReference>
<evidence type="ECO:0000256" key="4">
    <source>
        <dbReference type="ARBA" id="ARBA00022692"/>
    </source>
</evidence>
<evidence type="ECO:0000256" key="6">
    <source>
        <dbReference type="ARBA" id="ARBA00023136"/>
    </source>
</evidence>
<dbReference type="InterPro" id="IPR004869">
    <property type="entry name" value="MMPL_dom"/>
</dbReference>
<dbReference type="InterPro" id="IPR050545">
    <property type="entry name" value="Mycobact_MmpL"/>
</dbReference>
<feature type="transmembrane region" description="Helical" evidence="8">
    <location>
        <begin position="540"/>
        <end position="557"/>
    </location>
</feature>
<feature type="transmembrane region" description="Helical" evidence="8">
    <location>
        <begin position="225"/>
        <end position="246"/>
    </location>
</feature>
<evidence type="ECO:0000313" key="11">
    <source>
        <dbReference type="Proteomes" id="UP000730482"/>
    </source>
</evidence>
<reference evidence="10 11" key="1">
    <citation type="submission" date="2020-02" db="EMBL/GenBank/DDBJ databases">
        <title>Acidophilic actinobacteria isolated from forest soil.</title>
        <authorList>
            <person name="Golinska P."/>
        </authorList>
    </citation>
    <scope>NUCLEOTIDE SEQUENCE [LARGE SCALE GENOMIC DNA]</scope>
    <source>
        <strain evidence="10 11">NL8</strain>
    </source>
</reference>
<feature type="transmembrane region" description="Helical" evidence="8">
    <location>
        <begin position="258"/>
        <end position="280"/>
    </location>
</feature>
<dbReference type="RefSeq" id="WP_212010253.1">
    <property type="nucleotide sequence ID" value="NZ_JAAFYZ010000053.1"/>
</dbReference>
<evidence type="ECO:0000256" key="3">
    <source>
        <dbReference type="ARBA" id="ARBA00022475"/>
    </source>
</evidence>
<proteinExistence type="inferred from homology"/>
<dbReference type="InterPro" id="IPR000731">
    <property type="entry name" value="SSD"/>
</dbReference>
<name>A0ABS5KRK1_9ACTN</name>
<protein>
    <submittedName>
        <fullName evidence="10">MMPL family transporter</fullName>
    </submittedName>
</protein>
<feature type="transmembrane region" description="Helical" evidence="8">
    <location>
        <begin position="392"/>
        <end position="412"/>
    </location>
</feature>
<feature type="transmembrane region" description="Helical" evidence="8">
    <location>
        <begin position="37"/>
        <end position="55"/>
    </location>
</feature>
<evidence type="ECO:0000256" key="5">
    <source>
        <dbReference type="ARBA" id="ARBA00022989"/>
    </source>
</evidence>
<evidence type="ECO:0000256" key="1">
    <source>
        <dbReference type="ARBA" id="ARBA00004651"/>
    </source>
</evidence>
<dbReference type="Pfam" id="PF03176">
    <property type="entry name" value="MMPL"/>
    <property type="match status" value="2"/>
</dbReference>
<feature type="transmembrane region" description="Helical" evidence="8">
    <location>
        <begin position="564"/>
        <end position="586"/>
    </location>
</feature>
<comment type="similarity">
    <text evidence="2">Belongs to the resistance-nodulation-cell division (RND) (TC 2.A.6) family. MmpL subfamily.</text>
</comment>
<accession>A0ABS5KRK1</accession>
<evidence type="ECO:0000256" key="8">
    <source>
        <dbReference type="SAM" id="Phobius"/>
    </source>
</evidence>
<comment type="caution">
    <text evidence="10">The sequence shown here is derived from an EMBL/GenBank/DDBJ whole genome shotgun (WGS) entry which is preliminary data.</text>
</comment>
<feature type="transmembrane region" description="Helical" evidence="8">
    <location>
        <begin position="201"/>
        <end position="218"/>
    </location>
</feature>
<feature type="transmembrane region" description="Helical" evidence="8">
    <location>
        <begin position="598"/>
        <end position="617"/>
    </location>
</feature>
<evidence type="ECO:0000256" key="7">
    <source>
        <dbReference type="SAM" id="MobiDB-lite"/>
    </source>
</evidence>
<sequence>MTAQRPPSSESSAAAPVGTAPSQSARSTFLPFRRRRVIYLVVVLWLIVIGTTAGFSGKLSGAEKNTVEQSLPSSAESTQVYKIQSLFQNPDTVPAVIVYERASGLTAQDRAKATADAKQYGTRTDLSGQVFGPQFSTDGQAAETVVPLNLGQNSLSKAKGAVTALRGVAANQAPAGLAIHVAGPAGYSADLSKAVGGIDSTLLYSTLVVVIAILLLTYRSPVLWLFPIICAGIALTVAQGIIYLLAAHAGLTVSSDGAGILTILVFGATTDYSLLLIARYREELRNHDSRAEAMSVALRRSGPAVIASAATVAISMLCLSFADMNATRGLGPVFAVGIVVGALVMLTLFPLLMVVCGRWIFWPSVPRVGGGEHANVGRWAAVGDRIARRPRLAWIGTALVLAVGAIGIGQLHSGGLSVAQEFTATQDSVVGNAAVARHFDAAVASPLVITARAGSADQVHQALQTVPGIASGTVTAPVLKDGYAYQEATLTGAPDSSAAYVTVRNARTAVHAIAGADAKVGGDSAMNLDARSASEHDRELIAPIVLAVVLAILILLLRALVSPLLLIGTVVLSCATTLGVSALVFRHVFHFGAEDNSFPLYVFVFLIALGIDYNIFLMTRIREEAHSVGTRPATLRGLASTGGVITSAGIVLAGTFAVLGTLPLTQFAELGFAVAFGVLVDTVIVRSVMVTALNLDIGRRIWWPSALWHKQDAADATPVRDAETPARS</sequence>
<keyword evidence="11" id="KW-1185">Reference proteome</keyword>
<feature type="domain" description="SSD" evidence="9">
    <location>
        <begin position="234"/>
        <end position="355"/>
    </location>
</feature>
<dbReference type="PROSITE" id="PS50156">
    <property type="entry name" value="SSD"/>
    <property type="match status" value="1"/>
</dbReference>
<dbReference type="SUPFAM" id="SSF82866">
    <property type="entry name" value="Multidrug efflux transporter AcrB transmembrane domain"/>
    <property type="match status" value="2"/>
</dbReference>
<feature type="transmembrane region" description="Helical" evidence="8">
    <location>
        <begin position="334"/>
        <end position="361"/>
    </location>
</feature>
<dbReference type="Proteomes" id="UP000730482">
    <property type="component" value="Unassembled WGS sequence"/>
</dbReference>
<organism evidence="10 11">
    <name type="scientific">Catenulispora pinistramenti</name>
    <dbReference type="NCBI Taxonomy" id="2705254"/>
    <lineage>
        <taxon>Bacteria</taxon>
        <taxon>Bacillati</taxon>
        <taxon>Actinomycetota</taxon>
        <taxon>Actinomycetes</taxon>
        <taxon>Catenulisporales</taxon>
        <taxon>Catenulisporaceae</taxon>
        <taxon>Catenulispora</taxon>
    </lineage>
</organism>